<gene>
    <name evidence="1" type="ORF">RKD21_003512</name>
</gene>
<dbReference type="EMBL" id="JBGCBD010000002">
    <property type="protein sequence ID" value="MEY9813255.1"/>
    <property type="molecule type" value="Genomic_DNA"/>
</dbReference>
<proteinExistence type="predicted"/>
<sequence>MFWARPDVGPGAVRSAASAVQLHPPCRTPARKAPPTVKPRTTAAAARRCALLLTASLTALSLTACGALGSGDDDTSDTRADDDITVGLLLPDRDTARFEQFDYPLIKERIASQTNKQGEVVYANAEGSKEKQSEQFRQMIGRNVDVILVDAVDASAVAPDVRLAKRAGIPVIAYDRLAEGPIDAYVSHDNELVGQVQGRALVNALGEKAEHKKVVMMNGEPADPNTALFKKGALGELDGAVDIAASYDTRKWLPEVAAENMRKAIRKVGAGNVAAVYSANDGMAGAVIEELQQAGLTELPPVTGQDADLEAVRRVVSGTQYMTVYKSFLLEATGAADMAVAKVQDRAIQFDALAQDVIDSRSQKDIPAMLVPVVALTRENIEDTVIADGVYTVKDICTPAHADDCAEIGLLG</sequence>
<dbReference type="Proteomes" id="UP001565447">
    <property type="component" value="Unassembled WGS sequence"/>
</dbReference>
<evidence type="ECO:0000313" key="1">
    <source>
        <dbReference type="EMBL" id="MEY9813255.1"/>
    </source>
</evidence>
<organism evidence="1 2">
    <name type="scientific">Streptomyces albogriseolus</name>
    <dbReference type="NCBI Taxonomy" id="1887"/>
    <lineage>
        <taxon>Bacteria</taxon>
        <taxon>Bacillati</taxon>
        <taxon>Actinomycetota</taxon>
        <taxon>Actinomycetes</taxon>
        <taxon>Kitasatosporales</taxon>
        <taxon>Streptomycetaceae</taxon>
        <taxon>Streptomyces</taxon>
        <taxon>Streptomyces albogriseolus group</taxon>
    </lineage>
</organism>
<protein>
    <submittedName>
        <fullName evidence="1">D-xylose transport system substrate-binding protein</fullName>
    </submittedName>
</protein>
<evidence type="ECO:0000313" key="2">
    <source>
        <dbReference type="Proteomes" id="UP001565447"/>
    </source>
</evidence>
<name>A0ACC6UP44_STRAO</name>
<reference evidence="1" key="1">
    <citation type="submission" date="2024-07" db="EMBL/GenBank/DDBJ databases">
        <title>Genome sequencing of plant associated microbes to promote plant fitness in Sorghum bicolor and Oryza sativa.</title>
        <authorList>
            <person name="Coleman-Derr D."/>
        </authorList>
    </citation>
    <scope>NUCLEOTIDE SEQUENCE</scope>
    <source>
        <strain evidence="1">SAI-173</strain>
    </source>
</reference>
<accession>A0ACC6UP44</accession>
<keyword evidence="2" id="KW-1185">Reference proteome</keyword>
<comment type="caution">
    <text evidence="1">The sequence shown here is derived from an EMBL/GenBank/DDBJ whole genome shotgun (WGS) entry which is preliminary data.</text>
</comment>